<protein>
    <submittedName>
        <fullName evidence="1">Uncharacterized protein</fullName>
    </submittedName>
</protein>
<evidence type="ECO:0000313" key="2">
    <source>
        <dbReference type="Proteomes" id="UP001159363"/>
    </source>
</evidence>
<accession>A0ABQ9HU22</accession>
<reference evidence="1 2" key="1">
    <citation type="submission" date="2023-02" db="EMBL/GenBank/DDBJ databases">
        <title>LHISI_Scaffold_Assembly.</title>
        <authorList>
            <person name="Stuart O.P."/>
            <person name="Cleave R."/>
            <person name="Magrath M.J.L."/>
            <person name="Mikheyev A.S."/>
        </authorList>
    </citation>
    <scope>NUCLEOTIDE SEQUENCE [LARGE SCALE GENOMIC DNA]</scope>
    <source>
        <strain evidence="1">Daus_M_001</strain>
        <tissue evidence="1">Leg muscle</tissue>
    </source>
</reference>
<dbReference type="Proteomes" id="UP001159363">
    <property type="component" value="Chromosome X"/>
</dbReference>
<sequence length="178" mass="20168">MEGSLAVFISRLVVVDRVLGKYPVSARMGPATLFSPEEEQLLRHGQSRIFPLRNDNFMTSTTQLALDLNKQFKNHKPSFTTGLKKLNYFFPKTIFLALLGNPTEFSIVMNQHFFLNPKGNEVLYTKCDKTIYSIINSKEKKCLAVLISGNSDGAIVSPMMLFYYKLLPAEICRNIPSH</sequence>
<dbReference type="EMBL" id="JARBHB010000004">
    <property type="protein sequence ID" value="KAJ8887780.1"/>
    <property type="molecule type" value="Genomic_DNA"/>
</dbReference>
<organism evidence="1 2">
    <name type="scientific">Dryococelus australis</name>
    <dbReference type="NCBI Taxonomy" id="614101"/>
    <lineage>
        <taxon>Eukaryota</taxon>
        <taxon>Metazoa</taxon>
        <taxon>Ecdysozoa</taxon>
        <taxon>Arthropoda</taxon>
        <taxon>Hexapoda</taxon>
        <taxon>Insecta</taxon>
        <taxon>Pterygota</taxon>
        <taxon>Neoptera</taxon>
        <taxon>Polyneoptera</taxon>
        <taxon>Phasmatodea</taxon>
        <taxon>Verophasmatodea</taxon>
        <taxon>Anareolatae</taxon>
        <taxon>Phasmatidae</taxon>
        <taxon>Eurycanthinae</taxon>
        <taxon>Dryococelus</taxon>
    </lineage>
</organism>
<name>A0ABQ9HU22_9NEOP</name>
<comment type="caution">
    <text evidence="1">The sequence shown here is derived from an EMBL/GenBank/DDBJ whole genome shotgun (WGS) entry which is preliminary data.</text>
</comment>
<keyword evidence="2" id="KW-1185">Reference proteome</keyword>
<gene>
    <name evidence="1" type="ORF">PR048_013998</name>
</gene>
<proteinExistence type="predicted"/>
<evidence type="ECO:0000313" key="1">
    <source>
        <dbReference type="EMBL" id="KAJ8887780.1"/>
    </source>
</evidence>